<gene>
    <name evidence="1" type="ORF">C3Y92_07220</name>
</gene>
<proteinExistence type="predicted"/>
<dbReference type="KEGG" id="dcb:C3Y92_07220"/>
<dbReference type="OrthoDB" id="9802230at2"/>
<name>A0A4P6HIY0_9BACT</name>
<sequence length="110" mass="11958">MTTITGKLLIGYRDAAGDLHQDFEMRVPTIEDMEWAVENAPEGACSARLSRYVWSRSLTRLGRLPAEAITPELLGGLHYSDYSPLTEAEEALRGKLMPASAGSETSGSSK</sequence>
<organism evidence="1 2">
    <name type="scientific">Solidesulfovibrio carbinolicus</name>
    <dbReference type="NCBI Taxonomy" id="296842"/>
    <lineage>
        <taxon>Bacteria</taxon>
        <taxon>Pseudomonadati</taxon>
        <taxon>Thermodesulfobacteriota</taxon>
        <taxon>Desulfovibrionia</taxon>
        <taxon>Desulfovibrionales</taxon>
        <taxon>Desulfovibrionaceae</taxon>
        <taxon>Solidesulfovibrio</taxon>
    </lineage>
</organism>
<evidence type="ECO:0000313" key="1">
    <source>
        <dbReference type="EMBL" id="QAZ67031.1"/>
    </source>
</evidence>
<accession>A0A4P6HIY0</accession>
<reference evidence="1 2" key="1">
    <citation type="submission" date="2018-02" db="EMBL/GenBank/DDBJ databases">
        <title>Genome sequence of Desulfovibrio carbinolicus DSM 3852.</title>
        <authorList>
            <person name="Wilbanks E."/>
            <person name="Skennerton C.T."/>
            <person name="Orphan V.J."/>
        </authorList>
    </citation>
    <scope>NUCLEOTIDE SEQUENCE [LARGE SCALE GENOMIC DNA]</scope>
    <source>
        <strain evidence="1 2">DSM 3852</strain>
    </source>
</reference>
<dbReference type="AlphaFoldDB" id="A0A4P6HIY0"/>
<dbReference type="RefSeq" id="WP_129351201.1">
    <property type="nucleotide sequence ID" value="NZ_CP026538.1"/>
</dbReference>
<dbReference type="Proteomes" id="UP000293296">
    <property type="component" value="Chromosome"/>
</dbReference>
<evidence type="ECO:0000313" key="2">
    <source>
        <dbReference type="Proteomes" id="UP000293296"/>
    </source>
</evidence>
<protein>
    <recommendedName>
        <fullName evidence="3">Phage tail assembly protein</fullName>
    </recommendedName>
</protein>
<evidence type="ECO:0008006" key="3">
    <source>
        <dbReference type="Google" id="ProtNLM"/>
    </source>
</evidence>
<keyword evidence="2" id="KW-1185">Reference proteome</keyword>
<dbReference type="EMBL" id="CP026538">
    <property type="protein sequence ID" value="QAZ67031.1"/>
    <property type="molecule type" value="Genomic_DNA"/>
</dbReference>